<evidence type="ECO:0000313" key="5">
    <source>
        <dbReference type="EMBL" id="BEP29214.1"/>
    </source>
</evidence>
<reference evidence="5 6" key="1">
    <citation type="submission" date="2023-08" db="EMBL/GenBank/DDBJ databases">
        <title>Helicovermis profunda gen. nov., sp. nov., a novel mesophilic, fermentative bacterium within the Bacillota from a deep-sea hydrothermal vent chimney.</title>
        <authorList>
            <person name="Miyazaki U."/>
            <person name="Mizutani D."/>
            <person name="Hashimoto Y."/>
            <person name="Tame A."/>
            <person name="Sawayama S."/>
            <person name="Miyazaki J."/>
            <person name="Takai K."/>
            <person name="Nakagawa S."/>
        </authorList>
    </citation>
    <scope>NUCLEOTIDE SEQUENCE [LARGE SCALE GENOMIC DNA]</scope>
    <source>
        <strain evidence="5 6">S502</strain>
    </source>
</reference>
<dbReference type="AlphaFoldDB" id="A0AAU9E3Q1"/>
<dbReference type="InterPro" id="IPR050465">
    <property type="entry name" value="UPF0194_transport"/>
</dbReference>
<evidence type="ECO:0000256" key="4">
    <source>
        <dbReference type="SAM" id="Phobius"/>
    </source>
</evidence>
<accession>A0AAU9E3Q1</accession>
<gene>
    <name evidence="5" type="ORF">HLPR_15450</name>
</gene>
<evidence type="ECO:0000256" key="3">
    <source>
        <dbReference type="SAM" id="Coils"/>
    </source>
</evidence>
<comment type="subcellular location">
    <subcellularLocation>
        <location evidence="1">Cell envelope</location>
    </subcellularLocation>
</comment>
<proteinExistence type="predicted"/>
<name>A0AAU9E3Q1_9FIRM</name>
<evidence type="ECO:0000313" key="6">
    <source>
        <dbReference type="Proteomes" id="UP001321786"/>
    </source>
</evidence>
<protein>
    <submittedName>
        <fullName evidence="5">Efflux RND transporter periplasmic adaptor subunit</fullName>
    </submittedName>
</protein>
<sequence>MKKKLIIAFIVFTAIGAGIFYFLTTANIGEKYNTVEVKKGEMKKYVQDVGRISSKNIRRYYGNGLNKVEKIPLELGEHVKKGQLLVKYEDNIDLEIQKIQKQIEALEATYRNALSGTDKESINNSIIEISRIKNLLQTATKNKDKTEELFTNGVVSHKELEDAVNNMKQLQSSLKTAENTYNQLTKGISKNIKKKYEAEIEAQLISLKLLEKKRSNYEIYANIDGIVTELNTFEGDIPSPSTKIIEIQDPTEKVILVDFLAEKAINIRENFAAEISDTDFNINKENLKVNRIYPKAFMTLSELGVKENRQTVEIDLPKSAETLPFGIELETKVIVNAPREVLIIPIGATFQKSSKTFVKVLEDGKLVEKEIISGEKWDGNIEVKSGLKVGDLVILNYQEN</sequence>
<keyword evidence="4" id="KW-0472">Membrane</keyword>
<evidence type="ECO:0000256" key="2">
    <source>
        <dbReference type="ARBA" id="ARBA00023054"/>
    </source>
</evidence>
<keyword evidence="2 3" id="KW-0175">Coiled coil</keyword>
<dbReference type="Gene3D" id="2.40.420.20">
    <property type="match status" value="1"/>
</dbReference>
<dbReference type="EMBL" id="AP028654">
    <property type="protein sequence ID" value="BEP29214.1"/>
    <property type="molecule type" value="Genomic_DNA"/>
</dbReference>
<dbReference type="Proteomes" id="UP001321786">
    <property type="component" value="Chromosome"/>
</dbReference>
<keyword evidence="6" id="KW-1185">Reference proteome</keyword>
<dbReference type="Gene3D" id="1.10.287.470">
    <property type="entry name" value="Helix hairpin bin"/>
    <property type="match status" value="1"/>
</dbReference>
<dbReference type="PANTHER" id="PTHR32347">
    <property type="entry name" value="EFFLUX SYSTEM COMPONENT YKNX-RELATED"/>
    <property type="match status" value="1"/>
</dbReference>
<dbReference type="PANTHER" id="PTHR32347:SF14">
    <property type="entry name" value="EFFLUX SYSTEM COMPONENT YKNX-RELATED"/>
    <property type="match status" value="1"/>
</dbReference>
<keyword evidence="4" id="KW-1133">Transmembrane helix</keyword>
<feature type="transmembrane region" description="Helical" evidence="4">
    <location>
        <begin position="5"/>
        <end position="23"/>
    </location>
</feature>
<dbReference type="Gene3D" id="2.40.50.100">
    <property type="match status" value="1"/>
</dbReference>
<dbReference type="RefSeq" id="WP_338534871.1">
    <property type="nucleotide sequence ID" value="NZ_AP028654.1"/>
</dbReference>
<organism evidence="5 6">
    <name type="scientific">Helicovermis profundi</name>
    <dbReference type="NCBI Taxonomy" id="3065157"/>
    <lineage>
        <taxon>Bacteria</taxon>
        <taxon>Bacillati</taxon>
        <taxon>Bacillota</taxon>
        <taxon>Clostridia</taxon>
        <taxon>Helicovermis</taxon>
    </lineage>
</organism>
<dbReference type="KEGG" id="hprf:HLPR_15450"/>
<keyword evidence="4" id="KW-0812">Transmembrane</keyword>
<dbReference type="Gene3D" id="2.40.30.170">
    <property type="match status" value="1"/>
</dbReference>
<dbReference type="GO" id="GO:0030313">
    <property type="term" value="C:cell envelope"/>
    <property type="evidence" value="ECO:0007669"/>
    <property type="project" value="UniProtKB-SubCell"/>
</dbReference>
<feature type="coiled-coil region" evidence="3">
    <location>
        <begin position="89"/>
        <end position="213"/>
    </location>
</feature>
<evidence type="ECO:0000256" key="1">
    <source>
        <dbReference type="ARBA" id="ARBA00004196"/>
    </source>
</evidence>